<accession>I3ZRU6</accession>
<evidence type="ECO:0000313" key="3">
    <source>
        <dbReference type="Proteomes" id="UP000006064"/>
    </source>
</evidence>
<keyword evidence="1" id="KW-0812">Transmembrane</keyword>
<dbReference type="Proteomes" id="UP000006064">
    <property type="component" value="Chromosome"/>
</dbReference>
<dbReference type="GeneID" id="13038875"/>
<feature type="transmembrane region" description="Helical" evidence="1">
    <location>
        <begin position="75"/>
        <end position="99"/>
    </location>
</feature>
<dbReference type="EMBL" id="CP003651">
    <property type="protein sequence ID" value="AFL94430.1"/>
    <property type="molecule type" value="Genomic_DNA"/>
</dbReference>
<feature type="transmembrane region" description="Helical" evidence="1">
    <location>
        <begin position="12"/>
        <end position="31"/>
    </location>
</feature>
<evidence type="ECO:0000313" key="2">
    <source>
        <dbReference type="EMBL" id="AFL94430.1"/>
    </source>
</evidence>
<feature type="transmembrane region" description="Helical" evidence="1">
    <location>
        <begin position="105"/>
        <end position="121"/>
    </location>
</feature>
<dbReference type="STRING" id="163003.CL1_0218"/>
<reference evidence="2 3" key="1">
    <citation type="journal article" date="2012" name="J. Bacteriol.">
        <title>Complete Genome Sequence of the Hyperthermophilic Archaeon Thermococcus sp. Strain CL1, Isolated from a Paralvinella sp. Polychaete Worm Collected from a Hydrothermal Vent.</title>
        <authorList>
            <person name="Jung J.H."/>
            <person name="Holden J.F."/>
            <person name="Seo D.H."/>
            <person name="Park K.H."/>
            <person name="Shin H."/>
            <person name="Ryu S."/>
            <person name="Lee J.H."/>
            <person name="Park C.S."/>
        </authorList>
    </citation>
    <scope>NUCLEOTIDE SEQUENCE [LARGE SCALE GENOMIC DNA]</scope>
    <source>
        <strain evidence="3">DSM 27260 / KACC 17922 / CL1</strain>
    </source>
</reference>
<dbReference type="KEGG" id="thm:CL1_0218"/>
<sequence>MRENVSPPRLKWGISLIMTLVYAFGATWFYYLPSRGEPELDVTFWGLLARFLVLSFLFWIILIPERRSSRAPDMLMLTVLTVPAGVLASLLFIFAVTSFGIHETYGAGYFVLALVPFLIAHKTVKSRISWIPFALALVYGLVAYIWGNMPW</sequence>
<keyword evidence="1" id="KW-1133">Transmembrane helix</keyword>
<gene>
    <name evidence="2" type="ORF">CL1_0218</name>
</gene>
<evidence type="ECO:0000256" key="1">
    <source>
        <dbReference type="SAM" id="Phobius"/>
    </source>
</evidence>
<dbReference type="RefSeq" id="WP_014788071.1">
    <property type="nucleotide sequence ID" value="NC_018015.1"/>
</dbReference>
<proteinExistence type="predicted"/>
<feature type="transmembrane region" description="Helical" evidence="1">
    <location>
        <begin position="43"/>
        <end position="63"/>
    </location>
</feature>
<dbReference type="HOGENOM" id="CLU_1902046_0_0_2"/>
<protein>
    <submittedName>
        <fullName evidence="2">Uncharacterized protein</fullName>
    </submittedName>
</protein>
<dbReference type="AlphaFoldDB" id="I3ZRU6"/>
<feature type="transmembrane region" description="Helical" evidence="1">
    <location>
        <begin position="128"/>
        <end position="147"/>
    </location>
</feature>
<dbReference type="OrthoDB" id="89081at2157"/>
<organism evidence="2 3">
    <name type="scientific">Thermococcus cleftensis (strain DSM 27260 / KACC 17922 / CL1)</name>
    <dbReference type="NCBI Taxonomy" id="163003"/>
    <lineage>
        <taxon>Archaea</taxon>
        <taxon>Methanobacteriati</taxon>
        <taxon>Methanobacteriota</taxon>
        <taxon>Thermococci</taxon>
        <taxon>Thermococcales</taxon>
        <taxon>Thermococcaceae</taxon>
        <taxon>Thermococcus</taxon>
    </lineage>
</organism>
<name>I3ZRU6_THECF</name>
<keyword evidence="3" id="KW-1185">Reference proteome</keyword>
<keyword evidence="1" id="KW-0472">Membrane</keyword>